<proteinExistence type="predicted"/>
<evidence type="ECO:0000313" key="1">
    <source>
        <dbReference type="EMBL" id="JAP78183.1"/>
    </source>
</evidence>
<reference evidence="1" key="1">
    <citation type="journal article" date="2016" name="Ticks Tick Borne Dis.">
        <title>De novo assembly and annotation of the salivary gland transcriptome of Rhipicephalus appendiculatus male and female ticks during blood feeding.</title>
        <authorList>
            <person name="de Castro M.H."/>
            <person name="de Klerk D."/>
            <person name="Pienaar R."/>
            <person name="Latif A.A."/>
            <person name="Rees D.J."/>
            <person name="Mans B.J."/>
        </authorList>
    </citation>
    <scope>NUCLEOTIDE SEQUENCE</scope>
    <source>
        <tissue evidence="1">Salivary glands</tissue>
    </source>
</reference>
<protein>
    <submittedName>
        <fullName evidence="1">Tick transposon</fullName>
    </submittedName>
</protein>
<sequence length="160" mass="18304">MPQAFVMGWSIERPTRYAIAHTRFFLSVLLYMEKAYDTTWRFGILRDIPHFGVGGKVLTIIERYTRALEILFLKSRTRLLFSVSPAPNPDNSKYISLYIEVAASHKTWRSTRQIIPRTKNFLKVSNKVNLIGRLNVLTILIQTSERAKPGAPGHCTPAID</sequence>
<dbReference type="EMBL" id="GEDV01010374">
    <property type="protein sequence ID" value="JAP78183.1"/>
    <property type="molecule type" value="Transcribed_RNA"/>
</dbReference>
<organism evidence="1">
    <name type="scientific">Rhipicephalus appendiculatus</name>
    <name type="common">Brown ear tick</name>
    <dbReference type="NCBI Taxonomy" id="34631"/>
    <lineage>
        <taxon>Eukaryota</taxon>
        <taxon>Metazoa</taxon>
        <taxon>Ecdysozoa</taxon>
        <taxon>Arthropoda</taxon>
        <taxon>Chelicerata</taxon>
        <taxon>Arachnida</taxon>
        <taxon>Acari</taxon>
        <taxon>Parasitiformes</taxon>
        <taxon>Ixodida</taxon>
        <taxon>Ixodoidea</taxon>
        <taxon>Ixodidae</taxon>
        <taxon>Rhipicephalinae</taxon>
        <taxon>Rhipicephalus</taxon>
        <taxon>Rhipicephalus</taxon>
    </lineage>
</organism>
<name>A0A131YFQ1_RHIAP</name>
<accession>A0A131YFQ1</accession>
<dbReference type="AlphaFoldDB" id="A0A131YFQ1"/>